<proteinExistence type="predicted"/>
<dbReference type="Pfam" id="PF20471">
    <property type="entry name" value="DUF6716"/>
    <property type="match status" value="1"/>
</dbReference>
<comment type="caution">
    <text evidence="1">The sequence shown here is derived from an EMBL/GenBank/DDBJ whole genome shotgun (WGS) entry which is preliminary data.</text>
</comment>
<dbReference type="EMBL" id="BMDG01000007">
    <property type="protein sequence ID" value="GGI08668.1"/>
    <property type="molecule type" value="Genomic_DNA"/>
</dbReference>
<reference evidence="2" key="1">
    <citation type="journal article" date="2019" name="Int. J. Syst. Evol. Microbiol.">
        <title>The Global Catalogue of Microorganisms (GCM) 10K type strain sequencing project: providing services to taxonomists for standard genome sequencing and annotation.</title>
        <authorList>
            <consortium name="The Broad Institute Genomics Platform"/>
            <consortium name="The Broad Institute Genome Sequencing Center for Infectious Disease"/>
            <person name="Wu L."/>
            <person name="Ma J."/>
        </authorList>
    </citation>
    <scope>NUCLEOTIDE SEQUENCE [LARGE SCALE GENOMIC DNA]</scope>
    <source>
        <strain evidence="2">CCM 8653</strain>
    </source>
</reference>
<organism evidence="1 2">
    <name type="scientific">Isoptericola cucumis</name>
    <dbReference type="NCBI Taxonomy" id="1776856"/>
    <lineage>
        <taxon>Bacteria</taxon>
        <taxon>Bacillati</taxon>
        <taxon>Actinomycetota</taxon>
        <taxon>Actinomycetes</taxon>
        <taxon>Micrococcales</taxon>
        <taxon>Promicromonosporaceae</taxon>
        <taxon>Isoptericola</taxon>
    </lineage>
</organism>
<accession>A0ABQ2B5V1</accession>
<gene>
    <name evidence="1" type="ORF">GCM10007368_22310</name>
</gene>
<dbReference type="InterPro" id="IPR046561">
    <property type="entry name" value="DUF6716"/>
</dbReference>
<protein>
    <submittedName>
        <fullName evidence="1">Uncharacterized protein</fullName>
    </submittedName>
</protein>
<dbReference type="RefSeq" id="WP_188523792.1">
    <property type="nucleotide sequence ID" value="NZ_BMDG01000007.1"/>
</dbReference>
<dbReference type="Proteomes" id="UP000632535">
    <property type="component" value="Unassembled WGS sequence"/>
</dbReference>
<name>A0ABQ2B5V1_9MICO</name>
<evidence type="ECO:0000313" key="2">
    <source>
        <dbReference type="Proteomes" id="UP000632535"/>
    </source>
</evidence>
<keyword evidence="2" id="KW-1185">Reference proteome</keyword>
<sequence>MTAGTTPRVLAVADSDSYLKWAVWTLARLRDAASPLPGDAPRVSAVVVRSPLAPSGDQVAAAVDGTGVAPPVVVTPGALRRLVRRTRPDVVLVAATGPVAELAAGQVLRALPPGRRPALVTGLPGMALPATPQGTGWRRWCDAFVVHAHAEAAPYAEEFARRGARPDLVLTRLPFLDTLEAGAANRASAPVRRVVLAAQAKVPATRPERVALLDGLARLAGEGYEVVVKLRARAGEPQTHHEEHPLDALWAAEHATLGHAPGAVGFATGPMSDQLTPDAALLTVSSTAGLEALARGLPTVFVADFGVSPELLNEPFAASGCLRRLDDVASTLRAGGPVPAPAWRADHYLHPQASGLPAAVADLARRAREGDLPAVRLRPWSRPRYVYTAARSALPAPLARALRR</sequence>
<evidence type="ECO:0000313" key="1">
    <source>
        <dbReference type="EMBL" id="GGI08668.1"/>
    </source>
</evidence>